<dbReference type="InterPro" id="IPR006068">
    <property type="entry name" value="ATPase_P-typ_cation-transptr_C"/>
</dbReference>
<dbReference type="Pfam" id="PF00689">
    <property type="entry name" value="Cation_ATPase_C"/>
    <property type="match status" value="1"/>
</dbReference>
<evidence type="ECO:0000256" key="4">
    <source>
        <dbReference type="ARBA" id="ARBA00022692"/>
    </source>
</evidence>
<dbReference type="InterPro" id="IPR008250">
    <property type="entry name" value="ATPase_P-typ_transduc_dom_A_sf"/>
</dbReference>
<dbReference type="SUPFAM" id="SSF56784">
    <property type="entry name" value="HAD-like"/>
    <property type="match status" value="1"/>
</dbReference>
<dbReference type="SUPFAM" id="SSF81660">
    <property type="entry name" value="Metal cation-transporting ATPase, ATP-binding domain N"/>
    <property type="match status" value="1"/>
</dbReference>
<keyword evidence="5" id="KW-0547">Nucleotide-binding</keyword>
<dbReference type="SUPFAM" id="SSF81665">
    <property type="entry name" value="Calcium ATPase, transmembrane domain M"/>
    <property type="match status" value="1"/>
</dbReference>
<evidence type="ECO:0000256" key="7">
    <source>
        <dbReference type="ARBA" id="ARBA00022967"/>
    </source>
</evidence>
<feature type="compositionally biased region" description="Basic and acidic residues" evidence="10">
    <location>
        <begin position="905"/>
        <end position="914"/>
    </location>
</feature>
<keyword evidence="4 11" id="KW-0812">Transmembrane</keyword>
<dbReference type="SFLD" id="SFLDS00003">
    <property type="entry name" value="Haloacid_Dehalogenase"/>
    <property type="match status" value="1"/>
</dbReference>
<dbReference type="PANTHER" id="PTHR43294:SF21">
    <property type="entry name" value="CATION TRANSPORTING ATPASE"/>
    <property type="match status" value="1"/>
</dbReference>
<feature type="transmembrane region" description="Helical" evidence="11">
    <location>
        <begin position="224"/>
        <end position="244"/>
    </location>
</feature>
<dbReference type="InterPro" id="IPR023299">
    <property type="entry name" value="ATPase_P-typ_cyto_dom_N"/>
</dbReference>
<dbReference type="EMBL" id="JACSNR010000004">
    <property type="protein sequence ID" value="MBM6923178.1"/>
    <property type="molecule type" value="Genomic_DNA"/>
</dbReference>
<organism evidence="13 14">
    <name type="scientific">Hydrogenoanaerobacterium saccharovorans</name>
    <dbReference type="NCBI Taxonomy" id="474960"/>
    <lineage>
        <taxon>Bacteria</taxon>
        <taxon>Bacillati</taxon>
        <taxon>Bacillota</taxon>
        <taxon>Clostridia</taxon>
        <taxon>Eubacteriales</taxon>
        <taxon>Oscillospiraceae</taxon>
        <taxon>Hydrogenoanaerobacterium</taxon>
    </lineage>
</organism>
<evidence type="ECO:0000256" key="10">
    <source>
        <dbReference type="SAM" id="MobiDB-lite"/>
    </source>
</evidence>
<keyword evidence="6" id="KW-0067">ATP-binding</keyword>
<dbReference type="InterPro" id="IPR023298">
    <property type="entry name" value="ATPase_P-typ_TM_dom_sf"/>
</dbReference>
<keyword evidence="9 11" id="KW-0472">Membrane</keyword>
<evidence type="ECO:0000259" key="12">
    <source>
        <dbReference type="SMART" id="SM00831"/>
    </source>
</evidence>
<dbReference type="SUPFAM" id="SSF81653">
    <property type="entry name" value="Calcium ATPase, transduction domain A"/>
    <property type="match status" value="1"/>
</dbReference>
<gene>
    <name evidence="13" type="ORF">H9X81_05670</name>
</gene>
<evidence type="ECO:0000256" key="3">
    <source>
        <dbReference type="ARBA" id="ARBA00022475"/>
    </source>
</evidence>
<dbReference type="InterPro" id="IPR059000">
    <property type="entry name" value="ATPase_P-type_domA"/>
</dbReference>
<dbReference type="InterPro" id="IPR018303">
    <property type="entry name" value="ATPase_P-typ_P_site"/>
</dbReference>
<dbReference type="PRINTS" id="PR00119">
    <property type="entry name" value="CATATPASE"/>
</dbReference>
<dbReference type="RefSeq" id="WP_204720457.1">
    <property type="nucleotide sequence ID" value="NZ_JACSNR010000004.1"/>
</dbReference>
<evidence type="ECO:0000256" key="6">
    <source>
        <dbReference type="ARBA" id="ARBA00022840"/>
    </source>
</evidence>
<comment type="subcellular location">
    <subcellularLocation>
        <location evidence="1">Cell membrane</location>
        <topology evidence="1">Multi-pass membrane protein</topology>
    </subcellularLocation>
</comment>
<dbReference type="InterPro" id="IPR023214">
    <property type="entry name" value="HAD_sf"/>
</dbReference>
<protein>
    <submittedName>
        <fullName evidence="13">Cation-translocating P-type ATPase</fullName>
    </submittedName>
</protein>
<dbReference type="SFLD" id="SFLDF00027">
    <property type="entry name" value="p-type_atpase"/>
    <property type="match status" value="1"/>
</dbReference>
<comment type="caution">
    <text evidence="13">The sequence shown here is derived from an EMBL/GenBank/DDBJ whole genome shotgun (WGS) entry which is preliminary data.</text>
</comment>
<evidence type="ECO:0000256" key="8">
    <source>
        <dbReference type="ARBA" id="ARBA00022989"/>
    </source>
</evidence>
<dbReference type="NCBIfam" id="TIGR01494">
    <property type="entry name" value="ATPase_P-type"/>
    <property type="match status" value="3"/>
</dbReference>
<feature type="domain" description="Cation-transporting P-type ATPase N-terminal" evidence="12">
    <location>
        <begin position="2"/>
        <end position="67"/>
    </location>
</feature>
<evidence type="ECO:0000256" key="5">
    <source>
        <dbReference type="ARBA" id="ARBA00022741"/>
    </source>
</evidence>
<dbReference type="Pfam" id="PF13246">
    <property type="entry name" value="Cation_ATPase"/>
    <property type="match status" value="1"/>
</dbReference>
<evidence type="ECO:0000256" key="11">
    <source>
        <dbReference type="SAM" id="Phobius"/>
    </source>
</evidence>
<accession>A0ABS2GMY6</accession>
<proteinExistence type="inferred from homology"/>
<feature type="transmembrane region" description="Helical" evidence="11">
    <location>
        <begin position="42"/>
        <end position="65"/>
    </location>
</feature>
<dbReference type="Gene3D" id="3.40.50.1000">
    <property type="entry name" value="HAD superfamily/HAD-like"/>
    <property type="match status" value="1"/>
</dbReference>
<evidence type="ECO:0000256" key="9">
    <source>
        <dbReference type="ARBA" id="ARBA00023136"/>
    </source>
</evidence>
<dbReference type="InterPro" id="IPR004014">
    <property type="entry name" value="ATPase_P-typ_cation-transptr_N"/>
</dbReference>
<dbReference type="Pfam" id="PF00122">
    <property type="entry name" value="E1-E2_ATPase"/>
    <property type="match status" value="1"/>
</dbReference>
<feature type="transmembrane region" description="Helical" evidence="11">
    <location>
        <begin position="71"/>
        <end position="87"/>
    </location>
</feature>
<dbReference type="Gene3D" id="3.40.1110.10">
    <property type="entry name" value="Calcium-transporting ATPase, cytoplasmic domain N"/>
    <property type="match status" value="1"/>
</dbReference>
<feature type="transmembrane region" description="Helical" evidence="11">
    <location>
        <begin position="250"/>
        <end position="278"/>
    </location>
</feature>
<dbReference type="PANTHER" id="PTHR43294">
    <property type="entry name" value="SODIUM/POTASSIUM-TRANSPORTING ATPASE SUBUNIT ALPHA"/>
    <property type="match status" value="1"/>
</dbReference>
<evidence type="ECO:0000313" key="14">
    <source>
        <dbReference type="Proteomes" id="UP000724149"/>
    </source>
</evidence>
<keyword evidence="3" id="KW-1003">Cell membrane</keyword>
<dbReference type="Proteomes" id="UP000724149">
    <property type="component" value="Unassembled WGS sequence"/>
</dbReference>
<dbReference type="Pfam" id="PF00690">
    <property type="entry name" value="Cation_ATPase_N"/>
    <property type="match status" value="1"/>
</dbReference>
<sequence length="914" mass="97969">MSEGQKDAGRVTGLTDGEAAAIRKTAGRNTVHRGKKQNPLKLFAGQLGDLMTMILLVCAGLSVLMGEGTEALAMIVIVLVNALIGFLQEYRTERTLEALTRLAAPTARVIRQGVRREIPAEELVPGDLVLIAAGDKIPADCRIIGDGTVSCDESLLTGESVPVEKSRLGDSSLRMGTLAVKGNCQAEVTAIGMQTEMGKIAGMLEEIAPEMTPLAQRLEQLGKVIAAGCLGICAVVAAIGIFRGENPFDMILMGISLAVAAVPEGLPAIVTVALALAVRRILRRGTLVKSLHAVETLGCAQVICTDKTGTLTQNRMTVRELWTAGGELEVTGEGDSRDGTFIRGGRQAMELRADEALLLTAFAAANAAEIRPGKKNRWKTDGEPTETALLIAAAKAGLYRKPEEELSVRAFDSRRKLMSVTVRKPEGSFVFAKGAPEFLLPRCTRCRSEGRDLPLDDPFRRRVQAQADRFAAEGRRVIAAAYKPADSADPEEGLIFLGLAALTDPPRPDAARAVRECLSAHIRPVMITGDHSLTARAIAKEVGILRPGGEQVLTGRELDQLTEEQLTRELPRTAVFARVTPAHKLRIVRAFKAQGLVTAMTGDGVNDAPALKEADIGAAMGESGSDVAREAADLVLLDDDFSTLVEAVREGRTIYANIRRSIRYLLSCNTGEVTAMLFGMLLGMPVVLTPVQLLLVNLATDGLPAVALGFEPPEEGVMQQKPRGREDSVFSGGLLGTILLRGLLIGFCTLGAYTATAARGGSLEACRTAALLTLIFTQLIHCFECKSERRSLFTVPLWNNPRLVLAVIVSALMAVFSVTNPWAMTVMGTVRPDREMCLAVTAACMIGPVLWALTGVLFRPKSDDTADFYRRADHLRKSVKKKGFTDETAPEQPGESAAEAGTSDPPERFSLKRP</sequence>
<dbReference type="InterPro" id="IPR001757">
    <property type="entry name" value="P_typ_ATPase"/>
</dbReference>
<keyword evidence="8 11" id="KW-1133">Transmembrane helix</keyword>
<dbReference type="Gene3D" id="2.70.150.10">
    <property type="entry name" value="Calcium-transporting ATPase, cytoplasmic transduction domain A"/>
    <property type="match status" value="1"/>
</dbReference>
<feature type="transmembrane region" description="Helical" evidence="11">
    <location>
        <begin position="729"/>
        <end position="753"/>
    </location>
</feature>
<keyword evidence="14" id="KW-1185">Reference proteome</keyword>
<dbReference type="PRINTS" id="PR00120">
    <property type="entry name" value="HATPASE"/>
</dbReference>
<name>A0ABS2GMY6_9FIRM</name>
<feature type="transmembrane region" description="Helical" evidence="11">
    <location>
        <begin position="803"/>
        <end position="824"/>
    </location>
</feature>
<reference evidence="13 14" key="1">
    <citation type="journal article" date="2021" name="Sci. Rep.">
        <title>The distribution of antibiotic resistance genes in chicken gut microbiota commensals.</title>
        <authorList>
            <person name="Juricova H."/>
            <person name="Matiasovicova J."/>
            <person name="Kubasova T."/>
            <person name="Cejkova D."/>
            <person name="Rychlik I."/>
        </authorList>
    </citation>
    <scope>NUCLEOTIDE SEQUENCE [LARGE SCALE GENOMIC DNA]</scope>
    <source>
        <strain evidence="13 14">An564</strain>
    </source>
</reference>
<dbReference type="InterPro" id="IPR050510">
    <property type="entry name" value="Cation_transp_ATPase_P-type"/>
</dbReference>
<evidence type="ECO:0000313" key="13">
    <source>
        <dbReference type="EMBL" id="MBM6923178.1"/>
    </source>
</evidence>
<comment type="similarity">
    <text evidence="2">Belongs to the cation transport ATPase (P-type) (TC 3.A.3) family. Type IIA subfamily.</text>
</comment>
<dbReference type="SMART" id="SM00831">
    <property type="entry name" value="Cation_ATPase_N"/>
    <property type="match status" value="1"/>
</dbReference>
<feature type="region of interest" description="Disordered" evidence="10">
    <location>
        <begin position="880"/>
        <end position="914"/>
    </location>
</feature>
<feature type="transmembrane region" description="Helical" evidence="11">
    <location>
        <begin position="836"/>
        <end position="858"/>
    </location>
</feature>
<dbReference type="SFLD" id="SFLDG00002">
    <property type="entry name" value="C1.7:_P-type_atpase_like"/>
    <property type="match status" value="1"/>
</dbReference>
<keyword evidence="7" id="KW-1278">Translocase</keyword>
<evidence type="ECO:0000256" key="1">
    <source>
        <dbReference type="ARBA" id="ARBA00004651"/>
    </source>
</evidence>
<feature type="transmembrane region" description="Helical" evidence="11">
    <location>
        <begin position="664"/>
        <end position="688"/>
    </location>
</feature>
<dbReference type="PROSITE" id="PS00154">
    <property type="entry name" value="ATPASE_E1_E2"/>
    <property type="match status" value="1"/>
</dbReference>
<evidence type="ECO:0000256" key="2">
    <source>
        <dbReference type="ARBA" id="ARBA00005675"/>
    </source>
</evidence>
<dbReference type="Gene3D" id="1.20.1110.10">
    <property type="entry name" value="Calcium-transporting ATPase, transmembrane domain"/>
    <property type="match status" value="1"/>
</dbReference>
<dbReference type="InterPro" id="IPR036412">
    <property type="entry name" value="HAD-like_sf"/>
</dbReference>
<dbReference type="InterPro" id="IPR044492">
    <property type="entry name" value="P_typ_ATPase_HD_dom"/>
</dbReference>